<reference evidence="3 4" key="1">
    <citation type="submission" date="2016-10" db="EMBL/GenBank/DDBJ databases">
        <authorList>
            <person name="de Groot N.N."/>
        </authorList>
    </citation>
    <scope>NUCLEOTIDE SEQUENCE [LARGE SCALE GENOMIC DNA]</scope>
    <source>
        <strain evidence="3 4">HL3</strain>
    </source>
</reference>
<dbReference type="Proteomes" id="UP000198611">
    <property type="component" value="Unassembled WGS sequence"/>
</dbReference>
<evidence type="ECO:0000259" key="2">
    <source>
        <dbReference type="Pfam" id="PF05116"/>
    </source>
</evidence>
<gene>
    <name evidence="3" type="ORF">SAMN05660831_00595</name>
</gene>
<keyword evidence="1" id="KW-0378">Hydrolase</keyword>
<dbReference type="EMBL" id="FOMJ01000001">
    <property type="protein sequence ID" value="SFD04774.1"/>
    <property type="molecule type" value="Genomic_DNA"/>
</dbReference>
<dbReference type="NCBIfam" id="TIGR01484">
    <property type="entry name" value="HAD-SF-IIB"/>
    <property type="match status" value="1"/>
</dbReference>
<dbReference type="InterPro" id="IPR006380">
    <property type="entry name" value="SPP-like_dom"/>
</dbReference>
<feature type="domain" description="Sucrose phosphatase-like" evidence="2">
    <location>
        <begin position="4"/>
        <end position="271"/>
    </location>
</feature>
<dbReference type="SFLD" id="SFLDS00003">
    <property type="entry name" value="Haloacid_Dehalogenase"/>
    <property type="match status" value="1"/>
</dbReference>
<dbReference type="InterPro" id="IPR051518">
    <property type="entry name" value="Sucrose_Phosphatase"/>
</dbReference>
<sequence>MADRLLLCSDLDRTLLPNGRWPESPEARPRLRAFAARPETALAYVSGRHEALLHAAIAEYDLPEPDFAIGDVGTTIYRIEDGRWPPWQAWHDHIAPDWAGHDRDAIAATLAVLPELTPQEPEKQNTFKCSWYAPTDTDRDALLARVRDRLDPLGIRASLIWSIDEAADTGLLDILPERATKRHAVEFLVDRLGFARESTVFAGDSGNDLPVFDSGLEAVLVRNAADDVRAEARERVDAIGHPDRLYIAGGDFLGMNGYYAAGVLEGVAHFHPRAADWMALPGE</sequence>
<dbReference type="RefSeq" id="WP_093427239.1">
    <property type="nucleotide sequence ID" value="NZ_FOMJ01000001.1"/>
</dbReference>
<name>A0A1I1P491_9GAMM</name>
<dbReference type="Gene3D" id="3.90.1070.10">
    <property type="match status" value="1"/>
</dbReference>
<accession>A0A1I1P491</accession>
<dbReference type="InterPro" id="IPR023214">
    <property type="entry name" value="HAD_sf"/>
</dbReference>
<keyword evidence="4" id="KW-1185">Reference proteome</keyword>
<dbReference type="PANTHER" id="PTHR46521:SF4">
    <property type="entry name" value="SUCROSE-PHOSPHATASE 2-RELATED"/>
    <property type="match status" value="1"/>
</dbReference>
<dbReference type="SFLD" id="SFLDG01140">
    <property type="entry name" value="C2.B:_Phosphomannomutase_and_P"/>
    <property type="match status" value="1"/>
</dbReference>
<dbReference type="OrthoDB" id="9815690at2"/>
<protein>
    <recommendedName>
        <fullName evidence="2">Sucrose phosphatase-like domain-containing protein</fullName>
    </recommendedName>
</protein>
<dbReference type="Gene3D" id="3.40.50.1000">
    <property type="entry name" value="HAD superfamily/HAD-like"/>
    <property type="match status" value="1"/>
</dbReference>
<dbReference type="SUPFAM" id="SSF56784">
    <property type="entry name" value="HAD-like"/>
    <property type="match status" value="1"/>
</dbReference>
<evidence type="ECO:0000313" key="3">
    <source>
        <dbReference type="EMBL" id="SFD04774.1"/>
    </source>
</evidence>
<dbReference type="PANTHER" id="PTHR46521">
    <property type="entry name" value="SUCROSE-PHOSPHATASE 2-RELATED"/>
    <property type="match status" value="1"/>
</dbReference>
<dbReference type="GO" id="GO:0016791">
    <property type="term" value="F:phosphatase activity"/>
    <property type="evidence" value="ECO:0007669"/>
    <property type="project" value="UniProtKB-ARBA"/>
</dbReference>
<evidence type="ECO:0000256" key="1">
    <source>
        <dbReference type="ARBA" id="ARBA00022801"/>
    </source>
</evidence>
<dbReference type="STRING" id="1123397.SAMN05660831_00595"/>
<dbReference type="InterPro" id="IPR036412">
    <property type="entry name" value="HAD-like_sf"/>
</dbReference>
<dbReference type="GO" id="GO:0000287">
    <property type="term" value="F:magnesium ion binding"/>
    <property type="evidence" value="ECO:0007669"/>
    <property type="project" value="UniProtKB-ARBA"/>
</dbReference>
<organism evidence="3 4">
    <name type="scientific">Thiohalospira halophila DSM 15071</name>
    <dbReference type="NCBI Taxonomy" id="1123397"/>
    <lineage>
        <taxon>Bacteria</taxon>
        <taxon>Pseudomonadati</taxon>
        <taxon>Pseudomonadota</taxon>
        <taxon>Gammaproteobacteria</taxon>
        <taxon>Thiohalospirales</taxon>
        <taxon>Thiohalospiraceae</taxon>
        <taxon>Thiohalospira</taxon>
    </lineage>
</organism>
<dbReference type="Pfam" id="PF05116">
    <property type="entry name" value="S6PP"/>
    <property type="match status" value="1"/>
</dbReference>
<dbReference type="SFLD" id="SFLDG01141">
    <property type="entry name" value="C2.B.1:_Sucrose_Phosphatase_Li"/>
    <property type="match status" value="1"/>
</dbReference>
<dbReference type="AlphaFoldDB" id="A0A1I1P491"/>
<proteinExistence type="predicted"/>
<evidence type="ECO:0000313" key="4">
    <source>
        <dbReference type="Proteomes" id="UP000198611"/>
    </source>
</evidence>
<dbReference type="InterPro" id="IPR006379">
    <property type="entry name" value="HAD-SF_hydro_IIB"/>
</dbReference>